<name>A0A560LND4_9BRAD</name>
<dbReference type="AlphaFoldDB" id="A0A560LND4"/>
<proteinExistence type="predicted"/>
<sequence length="326" mass="35766">MRWGRRARTLLAASHMIPFLERMEQASNVLIAGCGGGFDVFAGVPLAERLWSRGKQVVFGNFSFTNLWLCGGERINPTTWRVDRSSAEIPYFPEKWLAEWLATRGRAVPIYAFAKSGVRPLAASYRSIIEQHRIDLVVLIDGGTDSIIFGDEPGLGTIIEDAASIVAAHDATAGRALLAAIGFGIDHFHGVSHHAFLENVAQLTADGGFLGAFSLSSGTAEGAAFLDLVDYANQRQPAHPSIVCNSIASAVRGEFGNYHATNRTSGSDLFINPLMSQYWTFATSHLVRRMAYADGLMQTDRMEEARRAVEQYRQTIEPRPLRPIPL</sequence>
<keyword evidence="2" id="KW-1185">Reference proteome</keyword>
<accession>A0A560LND4</accession>
<dbReference type="InterPro" id="IPR010581">
    <property type="entry name" value="DUF1152"/>
</dbReference>
<organism evidence="1 2">
    <name type="scientific">Bradyrhizobium macuxiense</name>
    <dbReference type="NCBI Taxonomy" id="1755647"/>
    <lineage>
        <taxon>Bacteria</taxon>
        <taxon>Pseudomonadati</taxon>
        <taxon>Pseudomonadota</taxon>
        <taxon>Alphaproteobacteria</taxon>
        <taxon>Hyphomicrobiales</taxon>
        <taxon>Nitrobacteraceae</taxon>
        <taxon>Bradyrhizobium</taxon>
    </lineage>
</organism>
<evidence type="ECO:0000313" key="1">
    <source>
        <dbReference type="EMBL" id="TWB97021.1"/>
    </source>
</evidence>
<reference evidence="1 2" key="1">
    <citation type="submission" date="2019-06" db="EMBL/GenBank/DDBJ databases">
        <title>Genomic Encyclopedia of Type Strains, Phase IV (KMG-V): Genome sequencing to study the core and pangenomes of soil and plant-associated prokaryotes.</title>
        <authorList>
            <person name="Whitman W."/>
        </authorList>
    </citation>
    <scope>NUCLEOTIDE SEQUENCE [LARGE SCALE GENOMIC DNA]</scope>
    <source>
        <strain evidence="1 2">BR 10355</strain>
    </source>
</reference>
<dbReference type="Proteomes" id="UP000321304">
    <property type="component" value="Unassembled WGS sequence"/>
</dbReference>
<dbReference type="Pfam" id="PF06626">
    <property type="entry name" value="DUF1152"/>
    <property type="match status" value="1"/>
</dbReference>
<comment type="caution">
    <text evidence="1">The sequence shown here is derived from an EMBL/GenBank/DDBJ whole genome shotgun (WGS) entry which is preliminary data.</text>
</comment>
<dbReference type="OrthoDB" id="182205at2"/>
<gene>
    <name evidence="1" type="ORF">FBZ93_107267</name>
</gene>
<evidence type="ECO:0000313" key="2">
    <source>
        <dbReference type="Proteomes" id="UP000321304"/>
    </source>
</evidence>
<dbReference type="EMBL" id="VITY01000007">
    <property type="protein sequence ID" value="TWB97021.1"/>
    <property type="molecule type" value="Genomic_DNA"/>
</dbReference>
<protein>
    <submittedName>
        <fullName evidence="1">Uncharacterized protein DUF1152</fullName>
    </submittedName>
</protein>